<dbReference type="Proteomes" id="UP001056610">
    <property type="component" value="Chromosome"/>
</dbReference>
<evidence type="ECO:0000313" key="2">
    <source>
        <dbReference type="Proteomes" id="UP001056610"/>
    </source>
</evidence>
<proteinExistence type="predicted"/>
<gene>
    <name evidence="1" type="ORF">M5I08_09865</name>
</gene>
<evidence type="ECO:0008006" key="3">
    <source>
        <dbReference type="Google" id="ProtNLM"/>
    </source>
</evidence>
<accession>A0ABY4QQI0</accession>
<reference evidence="1" key="1">
    <citation type="submission" date="2022-05" db="EMBL/GenBank/DDBJ databases">
        <title>A methanotrophic Mycobacterium dominates a cave microbial ecosystem.</title>
        <authorList>
            <person name="Van Spanning R.J.M."/>
            <person name="Guan Q."/>
            <person name="Melkonian C."/>
            <person name="Gallant J."/>
            <person name="Polerecky L."/>
            <person name="Flot J.-F."/>
            <person name="Brandt B.W."/>
            <person name="Braster M."/>
            <person name="Iturbe Espinoza P."/>
            <person name="Aerts J."/>
            <person name="Meima-Franke M."/>
            <person name="Piersma S.R."/>
            <person name="Bunduc C."/>
            <person name="Ummels R."/>
            <person name="Pain A."/>
            <person name="Fleming E.J."/>
            <person name="van der Wel N."/>
            <person name="Gherman V.D."/>
            <person name="Sarbu S.M."/>
            <person name="Bodelier P.L.E."/>
            <person name="Bitter W."/>
        </authorList>
    </citation>
    <scope>NUCLEOTIDE SEQUENCE</scope>
    <source>
        <strain evidence="1">Sulfur Cave</strain>
    </source>
</reference>
<dbReference type="RefSeq" id="WP_219066444.1">
    <property type="nucleotide sequence ID" value="NZ_CAJUXY010000007.1"/>
</dbReference>
<name>A0ABY4QQI0_9MYCO</name>
<organism evidence="1 2">
    <name type="scientific">Candidatus Mycobacterium methanotrophicum</name>
    <dbReference type="NCBI Taxonomy" id="2943498"/>
    <lineage>
        <taxon>Bacteria</taxon>
        <taxon>Bacillati</taxon>
        <taxon>Actinomycetota</taxon>
        <taxon>Actinomycetes</taxon>
        <taxon>Mycobacteriales</taxon>
        <taxon>Mycobacteriaceae</taxon>
        <taxon>Mycobacterium</taxon>
    </lineage>
</organism>
<sequence>MSTARSDTTIDEVLQQFLAAQRERLAERTYRRYEDVVELLRDCLDGYAYQSLDDEEHRRWEEEFARNEDGAFCRLFGPEKIAENLGEFLDYFMVRKVIAGEELLKAAGTVTGKLMRWLGERGDIDAASADQAGEQAREAARDLPTADRLGGLLHDVTRRAPAIDREHVGDADWVEDYLQIADVGPGKIWFENGVGPIAVPRGASDLARPGWSVFVTAARVDSRWHLLEVGVVYP</sequence>
<evidence type="ECO:0000313" key="1">
    <source>
        <dbReference type="EMBL" id="UQX12502.1"/>
    </source>
</evidence>
<dbReference type="EMBL" id="CP097320">
    <property type="protein sequence ID" value="UQX12502.1"/>
    <property type="molecule type" value="Genomic_DNA"/>
</dbReference>
<keyword evidence="2" id="KW-1185">Reference proteome</keyword>
<protein>
    <recommendedName>
        <fullName evidence="3">Integrase</fullName>
    </recommendedName>
</protein>